<comment type="caution">
    <text evidence="5">The sequence shown here is derived from an EMBL/GenBank/DDBJ whole genome shotgun (WGS) entry which is preliminary data.</text>
</comment>
<evidence type="ECO:0000256" key="3">
    <source>
        <dbReference type="ARBA" id="ARBA00022777"/>
    </source>
</evidence>
<dbReference type="CDD" id="cd01166">
    <property type="entry name" value="KdgK"/>
    <property type="match status" value="1"/>
</dbReference>
<dbReference type="InterPro" id="IPR029056">
    <property type="entry name" value="Ribokinase-like"/>
</dbReference>
<dbReference type="PANTHER" id="PTHR43320:SF2">
    <property type="entry name" value="2-DEHYDRO-3-DEOXYGLUCONOKINASE_2-DEHYDRO-3-DEOXYGALACTONOKINASE"/>
    <property type="match status" value="1"/>
</dbReference>
<sequence>MSRVLTFGEMLMRLQPADGKPVSQTGSYNVFYGGAEANVAIGLSHLGHEVSYFTALPERHPIAKAMILHLQKAGVETDAIIRKGGRIGSYYLEPGVSLKAANVVYDRSHTSVLRLADQEIDWVSLFSGKGWLHITGITSALSESMHHVVLAAVKAAQSAGVKVSFDFNYRSKLWPAEEAAKAYKEILPYVDHVFAGWKDFAWLFGWKIEGDDYEAQLESFYHKLSDDYGVTTASSTRREILSSGKHRLNGYYFADGKLYSADPISFDVIDRVGGGDSFAAGILHGMMRGEGTADMIRFALYYSVLTHLVIGDQSDYTEVDVAHFMANQLSDVSR</sequence>
<dbReference type="Gene3D" id="3.40.1190.20">
    <property type="match status" value="1"/>
</dbReference>
<evidence type="ECO:0000256" key="1">
    <source>
        <dbReference type="ARBA" id="ARBA00010688"/>
    </source>
</evidence>
<dbReference type="InterPro" id="IPR052700">
    <property type="entry name" value="Carb_kinase_PfkB-like"/>
</dbReference>
<dbReference type="Proteomes" id="UP001057753">
    <property type="component" value="Unassembled WGS sequence"/>
</dbReference>
<evidence type="ECO:0000259" key="4">
    <source>
        <dbReference type="Pfam" id="PF00294"/>
    </source>
</evidence>
<evidence type="ECO:0000256" key="2">
    <source>
        <dbReference type="ARBA" id="ARBA00022679"/>
    </source>
</evidence>
<keyword evidence="2" id="KW-0808">Transferase</keyword>
<dbReference type="Pfam" id="PF00294">
    <property type="entry name" value="PfkB"/>
    <property type="match status" value="1"/>
</dbReference>
<keyword evidence="6" id="KW-1185">Reference proteome</keyword>
<dbReference type="AlphaFoldDB" id="A0A9Q4B4Q3"/>
<dbReference type="PANTHER" id="PTHR43320">
    <property type="entry name" value="SUGAR KINASE"/>
    <property type="match status" value="1"/>
</dbReference>
<evidence type="ECO:0000313" key="5">
    <source>
        <dbReference type="EMBL" id="MCR6098256.1"/>
    </source>
</evidence>
<dbReference type="SUPFAM" id="SSF53613">
    <property type="entry name" value="Ribokinase-like"/>
    <property type="match status" value="1"/>
</dbReference>
<keyword evidence="3 5" id="KW-0418">Kinase</keyword>
<reference evidence="5" key="1">
    <citation type="submission" date="2020-06" db="EMBL/GenBank/DDBJ databases">
        <title>Insight into the genomes of haloalkaliphilic bacilli from Kenyan soda lakes.</title>
        <authorList>
            <person name="Mwirichia R."/>
            <person name="Villamizar G.C."/>
            <person name="Poehlein A."/>
            <person name="Mugweru J."/>
            <person name="Kipnyargis A."/>
            <person name="Kiplimo D."/>
            <person name="Orwa P."/>
            <person name="Daniel R."/>
        </authorList>
    </citation>
    <scope>NUCLEOTIDE SEQUENCE</scope>
    <source>
        <strain evidence="5">B1096_S55</strain>
    </source>
</reference>
<evidence type="ECO:0000313" key="6">
    <source>
        <dbReference type="Proteomes" id="UP001057753"/>
    </source>
</evidence>
<organism evidence="5 6">
    <name type="scientific">Salipaludibacillus agaradhaerens</name>
    <name type="common">Bacillus agaradhaerens</name>
    <dbReference type="NCBI Taxonomy" id="76935"/>
    <lineage>
        <taxon>Bacteria</taxon>
        <taxon>Bacillati</taxon>
        <taxon>Bacillota</taxon>
        <taxon>Bacilli</taxon>
        <taxon>Bacillales</taxon>
        <taxon>Bacillaceae</taxon>
    </lineage>
</organism>
<feature type="domain" description="Carbohydrate kinase PfkB" evidence="4">
    <location>
        <begin position="1"/>
        <end position="314"/>
    </location>
</feature>
<dbReference type="EMBL" id="JABXYM010000001">
    <property type="protein sequence ID" value="MCR6098256.1"/>
    <property type="molecule type" value="Genomic_DNA"/>
</dbReference>
<protein>
    <submittedName>
        <fullName evidence="5">Sugar kinase</fullName>
    </submittedName>
</protein>
<name>A0A9Q4B4Q3_SALAG</name>
<dbReference type="RefSeq" id="WP_257822619.1">
    <property type="nucleotide sequence ID" value="NZ_JABXYM010000001.1"/>
</dbReference>
<accession>A0A9Q4B4Q3</accession>
<dbReference type="GO" id="GO:0016301">
    <property type="term" value="F:kinase activity"/>
    <property type="evidence" value="ECO:0007669"/>
    <property type="project" value="UniProtKB-KW"/>
</dbReference>
<comment type="similarity">
    <text evidence="1">Belongs to the carbohydrate kinase PfkB family.</text>
</comment>
<proteinExistence type="inferred from homology"/>
<gene>
    <name evidence="5" type="ORF">HXA33_17110</name>
</gene>
<dbReference type="InterPro" id="IPR011611">
    <property type="entry name" value="PfkB_dom"/>
</dbReference>